<gene>
    <name evidence="5" type="ORF">SAMN04488047_11752</name>
</gene>
<dbReference type="PRINTS" id="PR00377">
    <property type="entry name" value="IMPHPHTASES"/>
</dbReference>
<dbReference type="CDD" id="cd01638">
    <property type="entry name" value="CysQ"/>
    <property type="match status" value="1"/>
</dbReference>
<keyword evidence="6" id="KW-1185">Reference proteome</keyword>
<evidence type="ECO:0000256" key="2">
    <source>
        <dbReference type="ARBA" id="ARBA00022723"/>
    </source>
</evidence>
<protein>
    <submittedName>
        <fullName evidence="5">Myo-inositol-1(Or 4)-monophosphatase</fullName>
    </submittedName>
</protein>
<feature type="binding site" evidence="4">
    <location>
        <position position="85"/>
    </location>
    <ligand>
        <name>Mg(2+)</name>
        <dbReference type="ChEBI" id="CHEBI:18420"/>
        <label>1</label>
        <note>catalytic</note>
    </ligand>
</feature>
<dbReference type="GO" id="GO:0046872">
    <property type="term" value="F:metal ion binding"/>
    <property type="evidence" value="ECO:0007669"/>
    <property type="project" value="UniProtKB-KW"/>
</dbReference>
<keyword evidence="3 4" id="KW-0460">Magnesium</keyword>
<feature type="binding site" evidence="4">
    <location>
        <position position="67"/>
    </location>
    <ligand>
        <name>Mg(2+)</name>
        <dbReference type="ChEBI" id="CHEBI:18420"/>
        <label>1</label>
        <note>catalytic</note>
    </ligand>
</feature>
<dbReference type="InterPro" id="IPR000760">
    <property type="entry name" value="Inositol_monophosphatase-like"/>
</dbReference>
<evidence type="ECO:0000313" key="5">
    <source>
        <dbReference type="EMBL" id="SFP90197.1"/>
    </source>
</evidence>
<dbReference type="EMBL" id="FOXA01000017">
    <property type="protein sequence ID" value="SFP90197.1"/>
    <property type="molecule type" value="Genomic_DNA"/>
</dbReference>
<evidence type="ECO:0000256" key="1">
    <source>
        <dbReference type="ARBA" id="ARBA00009759"/>
    </source>
</evidence>
<dbReference type="GO" id="GO:0006020">
    <property type="term" value="P:inositol metabolic process"/>
    <property type="evidence" value="ECO:0007669"/>
    <property type="project" value="TreeGrafter"/>
</dbReference>
<dbReference type="Pfam" id="PF00459">
    <property type="entry name" value="Inositol_P"/>
    <property type="match status" value="1"/>
</dbReference>
<dbReference type="AlphaFoldDB" id="A0A1I5U5J5"/>
<comment type="similarity">
    <text evidence="1">Belongs to the inositol monophosphatase superfamily.</text>
</comment>
<evidence type="ECO:0000256" key="4">
    <source>
        <dbReference type="PIRSR" id="PIRSR600760-2"/>
    </source>
</evidence>
<dbReference type="GO" id="GO:0008934">
    <property type="term" value="F:inositol monophosphate 1-phosphatase activity"/>
    <property type="evidence" value="ECO:0007669"/>
    <property type="project" value="TreeGrafter"/>
</dbReference>
<evidence type="ECO:0000256" key="3">
    <source>
        <dbReference type="ARBA" id="ARBA00022842"/>
    </source>
</evidence>
<keyword evidence="2 4" id="KW-0479">Metal-binding</keyword>
<proteinExistence type="inferred from homology"/>
<feature type="binding site" evidence="4">
    <location>
        <position position="206"/>
    </location>
    <ligand>
        <name>Mg(2+)</name>
        <dbReference type="ChEBI" id="CHEBI:18420"/>
        <label>1</label>
        <note>catalytic</note>
    </ligand>
</feature>
<dbReference type="GO" id="GO:0007165">
    <property type="term" value="P:signal transduction"/>
    <property type="evidence" value="ECO:0007669"/>
    <property type="project" value="TreeGrafter"/>
</dbReference>
<feature type="binding site" evidence="4">
    <location>
        <position position="88"/>
    </location>
    <ligand>
        <name>Mg(2+)</name>
        <dbReference type="ChEBI" id="CHEBI:18420"/>
        <label>1</label>
        <note>catalytic</note>
    </ligand>
</feature>
<comment type="cofactor">
    <cofactor evidence="4">
        <name>Mg(2+)</name>
        <dbReference type="ChEBI" id="CHEBI:18420"/>
    </cofactor>
</comment>
<dbReference type="Proteomes" id="UP000199356">
    <property type="component" value="Unassembled WGS sequence"/>
</dbReference>
<sequence>MPATDLPLLIDAAQAAGEIARKHWRADPQVWDKGGTAGPVTEADLAVDAHLRAALGHARPEYGWLSEESEDDPARHEAKRIFVVDPIDGTRAFVAGEETWALSLAVAEHGRVMAAVVYLPVMDKLYAAGLGQGAALNGAPLSVSAHGEADGARVLANRPNFRPENWSGPVPNFKRSFRPSLAYRLTLVAEGRYDAMFTLVPAWEWDIAAGSLIVREAGGTVTDRHGAPLRFNTADRRADGVIAAPDALHASIRTRLAW</sequence>
<dbReference type="PANTHER" id="PTHR20854">
    <property type="entry name" value="INOSITOL MONOPHOSPHATASE"/>
    <property type="match status" value="1"/>
</dbReference>
<dbReference type="InterPro" id="IPR020550">
    <property type="entry name" value="Inositol_monophosphatase_CS"/>
</dbReference>
<evidence type="ECO:0000313" key="6">
    <source>
        <dbReference type="Proteomes" id="UP000199356"/>
    </source>
</evidence>
<dbReference type="STRING" id="441119.SAMN04488047_11752"/>
<feature type="binding site" evidence="4">
    <location>
        <position position="87"/>
    </location>
    <ligand>
        <name>Mg(2+)</name>
        <dbReference type="ChEBI" id="CHEBI:18420"/>
        <label>1</label>
        <note>catalytic</note>
    </ligand>
</feature>
<reference evidence="5 6" key="1">
    <citation type="submission" date="2016-10" db="EMBL/GenBank/DDBJ databases">
        <authorList>
            <person name="de Groot N.N."/>
        </authorList>
    </citation>
    <scope>NUCLEOTIDE SEQUENCE [LARGE SCALE GENOMIC DNA]</scope>
    <source>
        <strain evidence="5 6">DSM 19547</strain>
    </source>
</reference>
<dbReference type="SUPFAM" id="SSF56655">
    <property type="entry name" value="Carbohydrate phosphatase"/>
    <property type="match status" value="1"/>
</dbReference>
<dbReference type="Gene3D" id="3.30.540.10">
    <property type="entry name" value="Fructose-1,6-Bisphosphatase, subunit A, domain 1"/>
    <property type="match status" value="1"/>
</dbReference>
<name>A0A1I5U5J5_9RHOB</name>
<dbReference type="Gene3D" id="3.40.190.80">
    <property type="match status" value="1"/>
</dbReference>
<dbReference type="PROSITE" id="PS00630">
    <property type="entry name" value="IMP_2"/>
    <property type="match status" value="1"/>
</dbReference>
<organism evidence="5 6">
    <name type="scientific">Tranquillimonas alkanivorans</name>
    <dbReference type="NCBI Taxonomy" id="441119"/>
    <lineage>
        <taxon>Bacteria</taxon>
        <taxon>Pseudomonadati</taxon>
        <taxon>Pseudomonadota</taxon>
        <taxon>Alphaproteobacteria</taxon>
        <taxon>Rhodobacterales</taxon>
        <taxon>Roseobacteraceae</taxon>
        <taxon>Tranquillimonas</taxon>
    </lineage>
</organism>
<accession>A0A1I5U5J5</accession>
<dbReference type="GO" id="GO:0046854">
    <property type="term" value="P:phosphatidylinositol phosphate biosynthetic process"/>
    <property type="evidence" value="ECO:0007669"/>
    <property type="project" value="InterPro"/>
</dbReference>
<dbReference type="OrthoDB" id="9785695at2"/>
<dbReference type="PANTHER" id="PTHR20854:SF4">
    <property type="entry name" value="INOSITOL-1-MONOPHOSPHATASE-RELATED"/>
    <property type="match status" value="1"/>
</dbReference>
<dbReference type="RefSeq" id="WP_093424474.1">
    <property type="nucleotide sequence ID" value="NZ_FOXA01000017.1"/>
</dbReference>